<dbReference type="AlphaFoldDB" id="A0A1G6GJX3"/>
<evidence type="ECO:0000313" key="2">
    <source>
        <dbReference type="Proteomes" id="UP000242501"/>
    </source>
</evidence>
<accession>A0A1G6GJX3</accession>
<evidence type="ECO:0008006" key="3">
    <source>
        <dbReference type="Google" id="ProtNLM"/>
    </source>
</evidence>
<evidence type="ECO:0000313" key="1">
    <source>
        <dbReference type="EMBL" id="SDB82219.1"/>
    </source>
</evidence>
<dbReference type="STRING" id="1219383.SAMN05421733_101287"/>
<name>A0A1G6GJX3_9GAMM</name>
<gene>
    <name evidence="1" type="ORF">SAMN05421733_101287</name>
</gene>
<dbReference type="Proteomes" id="UP000242501">
    <property type="component" value="Unassembled WGS sequence"/>
</dbReference>
<organism evidence="1 2">
    <name type="scientific">Acinetobacter boissieri</name>
    <dbReference type="NCBI Taxonomy" id="1219383"/>
    <lineage>
        <taxon>Bacteria</taxon>
        <taxon>Pseudomonadati</taxon>
        <taxon>Pseudomonadota</taxon>
        <taxon>Gammaproteobacteria</taxon>
        <taxon>Moraxellales</taxon>
        <taxon>Moraxellaceae</taxon>
        <taxon>Acinetobacter</taxon>
    </lineage>
</organism>
<reference evidence="2" key="1">
    <citation type="submission" date="2016-09" db="EMBL/GenBank/DDBJ databases">
        <authorList>
            <person name="Varghese N."/>
            <person name="Submissions S."/>
        </authorList>
    </citation>
    <scope>NUCLEOTIDE SEQUENCE [LARGE SCALE GENOMIC DNA]</scope>
    <source>
        <strain evidence="2">ANC 4422</strain>
    </source>
</reference>
<dbReference type="RefSeq" id="WP_244518113.1">
    <property type="nucleotide sequence ID" value="NZ_FMYL01000001.1"/>
</dbReference>
<dbReference type="PROSITE" id="PS51257">
    <property type="entry name" value="PROKAR_LIPOPROTEIN"/>
    <property type="match status" value="1"/>
</dbReference>
<dbReference type="EMBL" id="FMYL01000001">
    <property type="protein sequence ID" value="SDB82219.1"/>
    <property type="molecule type" value="Genomic_DNA"/>
</dbReference>
<sequence length="34" mass="3785">MKTLKMMLASVLVLSVLSMSGCMLFNPWWGGVPR</sequence>
<proteinExistence type="predicted"/>
<keyword evidence="2" id="KW-1185">Reference proteome</keyword>
<protein>
    <recommendedName>
        <fullName evidence="3">Lipoprotein</fullName>
    </recommendedName>
</protein>